<name>A0A9J6CL63_POLVA</name>
<keyword evidence="3" id="KW-1185">Reference proteome</keyword>
<accession>A0A9J6CL63</accession>
<evidence type="ECO:0000256" key="1">
    <source>
        <dbReference type="SAM" id="SignalP"/>
    </source>
</evidence>
<evidence type="ECO:0000313" key="2">
    <source>
        <dbReference type="EMBL" id="KAG5682994.1"/>
    </source>
</evidence>
<dbReference type="Proteomes" id="UP001107558">
    <property type="component" value="Chromosome 1"/>
</dbReference>
<dbReference type="AlphaFoldDB" id="A0A9J6CL63"/>
<feature type="signal peptide" evidence="1">
    <location>
        <begin position="1"/>
        <end position="24"/>
    </location>
</feature>
<protein>
    <submittedName>
        <fullName evidence="2">Uncharacterized protein</fullName>
    </submittedName>
</protein>
<proteinExistence type="predicted"/>
<feature type="chain" id="PRO_5039921030" evidence="1">
    <location>
        <begin position="25"/>
        <end position="82"/>
    </location>
</feature>
<evidence type="ECO:0000313" key="3">
    <source>
        <dbReference type="Proteomes" id="UP001107558"/>
    </source>
</evidence>
<keyword evidence="1" id="KW-0732">Signal</keyword>
<dbReference type="OrthoDB" id="10446131at2759"/>
<comment type="caution">
    <text evidence="2">The sequence shown here is derived from an EMBL/GenBank/DDBJ whole genome shotgun (WGS) entry which is preliminary data.</text>
</comment>
<dbReference type="EMBL" id="JADBJN010000001">
    <property type="protein sequence ID" value="KAG5682994.1"/>
    <property type="molecule type" value="Genomic_DNA"/>
</dbReference>
<organism evidence="2 3">
    <name type="scientific">Polypedilum vanderplanki</name>
    <name type="common">Sleeping chironomid midge</name>
    <dbReference type="NCBI Taxonomy" id="319348"/>
    <lineage>
        <taxon>Eukaryota</taxon>
        <taxon>Metazoa</taxon>
        <taxon>Ecdysozoa</taxon>
        <taxon>Arthropoda</taxon>
        <taxon>Hexapoda</taxon>
        <taxon>Insecta</taxon>
        <taxon>Pterygota</taxon>
        <taxon>Neoptera</taxon>
        <taxon>Endopterygota</taxon>
        <taxon>Diptera</taxon>
        <taxon>Nematocera</taxon>
        <taxon>Chironomoidea</taxon>
        <taxon>Chironomidae</taxon>
        <taxon>Chironominae</taxon>
        <taxon>Polypedilum</taxon>
        <taxon>Polypedilum</taxon>
    </lineage>
</organism>
<reference evidence="2" key="1">
    <citation type="submission" date="2021-03" db="EMBL/GenBank/DDBJ databases">
        <title>Chromosome level genome of the anhydrobiotic midge Polypedilum vanderplanki.</title>
        <authorList>
            <person name="Yoshida Y."/>
            <person name="Kikawada T."/>
            <person name="Gusev O."/>
        </authorList>
    </citation>
    <scope>NUCLEOTIDE SEQUENCE</scope>
    <source>
        <strain evidence="2">NIAS01</strain>
        <tissue evidence="2">Whole body or cell culture</tissue>
    </source>
</reference>
<gene>
    <name evidence="2" type="ORF">PVAND_012306</name>
</gene>
<sequence>MAKSHKVLIIFVTFCAAIILFCESAPTPSPGSFPFTVVPPKGSSHRRFAGKRPRLDYMSYLMYKSLLIDKAHRYVQSQESYG</sequence>